<dbReference type="AlphaFoldDB" id="X1CJ81"/>
<sequence>MAIIYLAVTGGEIPEVLYVGGATVIAFFFGAKRGVAEGRAQALCEGETRGGYYNG</sequence>
<organism evidence="1">
    <name type="scientific">marine sediment metagenome</name>
    <dbReference type="NCBI Taxonomy" id="412755"/>
    <lineage>
        <taxon>unclassified sequences</taxon>
        <taxon>metagenomes</taxon>
        <taxon>ecological metagenomes</taxon>
    </lineage>
</organism>
<accession>X1CJ81</accession>
<protein>
    <submittedName>
        <fullName evidence="1">Uncharacterized protein</fullName>
    </submittedName>
</protein>
<dbReference type="EMBL" id="BART01020852">
    <property type="protein sequence ID" value="GAG93082.1"/>
    <property type="molecule type" value="Genomic_DNA"/>
</dbReference>
<name>X1CJ81_9ZZZZ</name>
<evidence type="ECO:0000313" key="1">
    <source>
        <dbReference type="EMBL" id="GAG93082.1"/>
    </source>
</evidence>
<reference evidence="1" key="1">
    <citation type="journal article" date="2014" name="Front. Microbiol.">
        <title>High frequency of phylogenetically diverse reductive dehalogenase-homologous genes in deep subseafloor sedimentary metagenomes.</title>
        <authorList>
            <person name="Kawai M."/>
            <person name="Futagami T."/>
            <person name="Toyoda A."/>
            <person name="Takaki Y."/>
            <person name="Nishi S."/>
            <person name="Hori S."/>
            <person name="Arai W."/>
            <person name="Tsubouchi T."/>
            <person name="Morono Y."/>
            <person name="Uchiyama I."/>
            <person name="Ito T."/>
            <person name="Fujiyama A."/>
            <person name="Inagaki F."/>
            <person name="Takami H."/>
        </authorList>
    </citation>
    <scope>NUCLEOTIDE SEQUENCE</scope>
    <source>
        <strain evidence="1">Expedition CK06-06</strain>
    </source>
</reference>
<gene>
    <name evidence="1" type="ORF">S01H4_38639</name>
</gene>
<proteinExistence type="predicted"/>
<comment type="caution">
    <text evidence="1">The sequence shown here is derived from an EMBL/GenBank/DDBJ whole genome shotgun (WGS) entry which is preliminary data.</text>
</comment>